<dbReference type="InterPro" id="IPR036396">
    <property type="entry name" value="Cyt_P450_sf"/>
</dbReference>
<sequence length="529" mass="59548">MIIQISLLLTAVLLLQSIVTRSKAHNALLSVPLYQTLYDCWQGSGPIAIYNLRQRPLLERHGGAIYTWNAGRWTLLVTNPEYLSRIFRNESIIAKGGFYRKTPHGIFARLFGPNIITSSGTVWKNLTLIIKPALQRSVDVSFMIRHSTKLVSRVLECQAEKPPGRGVNIDPLVENWSVDICGEYFLDLNFAALETGFSRVGNAFQRLFGKLSGPFYAAFPLLERICKLLPSRRRAVALVTDFEDTLLNAVENHQIPCKDSSASSSRPDKLIHRLQQAHRTGQISDLLYRSNLKILFIAGHENVKSVLTSAMWELGRHTHMQELLRQEILSSLAPRSPPSPETLKTLPYLNAVIYETLRLYPPLSQLTNRVALQPFPLDDTLTVAQGTWVGWNAYGVHTDPQNWGAAAHDFQPDRWGHDIHAIRDKVRRTQAKCTYIPFNAYHRRCLGMEFALLQLRVGLAELVRGCAWRVDSEYSFSLINLTGIAEGNSEAKELYAGFYEDRGLKVLFCPVALGYSGDGEKSGEVSWSV</sequence>
<dbReference type="Gene3D" id="1.10.630.10">
    <property type="entry name" value="Cytochrome P450"/>
    <property type="match status" value="1"/>
</dbReference>
<keyword evidence="6" id="KW-0503">Monooxygenase</keyword>
<evidence type="ECO:0000256" key="5">
    <source>
        <dbReference type="ARBA" id="ARBA00023004"/>
    </source>
</evidence>
<evidence type="ECO:0000256" key="4">
    <source>
        <dbReference type="ARBA" id="ARBA00023002"/>
    </source>
</evidence>
<comment type="caution">
    <text evidence="9">The sequence shown here is derived from an EMBL/GenBank/DDBJ whole genome shotgun (WGS) entry which is preliminary data.</text>
</comment>
<evidence type="ECO:0000256" key="8">
    <source>
        <dbReference type="SAM" id="SignalP"/>
    </source>
</evidence>
<dbReference type="InterPro" id="IPR050121">
    <property type="entry name" value="Cytochrome_P450_monoxygenase"/>
</dbReference>
<evidence type="ECO:0000256" key="2">
    <source>
        <dbReference type="ARBA" id="ARBA00010617"/>
    </source>
</evidence>
<dbReference type="SUPFAM" id="SSF48264">
    <property type="entry name" value="Cytochrome P450"/>
    <property type="match status" value="1"/>
</dbReference>
<dbReference type="InterPro" id="IPR001128">
    <property type="entry name" value="Cyt_P450"/>
</dbReference>
<organism evidence="9 10">
    <name type="scientific">Aspergillus tanneri</name>
    <dbReference type="NCBI Taxonomy" id="1220188"/>
    <lineage>
        <taxon>Eukaryota</taxon>
        <taxon>Fungi</taxon>
        <taxon>Dikarya</taxon>
        <taxon>Ascomycota</taxon>
        <taxon>Pezizomycotina</taxon>
        <taxon>Eurotiomycetes</taxon>
        <taxon>Eurotiomycetidae</taxon>
        <taxon>Eurotiales</taxon>
        <taxon>Aspergillaceae</taxon>
        <taxon>Aspergillus</taxon>
        <taxon>Aspergillus subgen. Circumdati</taxon>
    </lineage>
</organism>
<evidence type="ECO:0000313" key="10">
    <source>
        <dbReference type="Proteomes" id="UP000324241"/>
    </source>
</evidence>
<evidence type="ECO:0000256" key="3">
    <source>
        <dbReference type="ARBA" id="ARBA00022723"/>
    </source>
</evidence>
<dbReference type="Pfam" id="PF00067">
    <property type="entry name" value="p450"/>
    <property type="match status" value="1"/>
</dbReference>
<accession>A0A5M9MXL1</accession>
<dbReference type="Proteomes" id="UP000324241">
    <property type="component" value="Unassembled WGS sequence"/>
</dbReference>
<gene>
    <name evidence="9" type="ORF">ATNIH1004_005280</name>
</gene>
<dbReference type="PANTHER" id="PTHR24305:SF223">
    <property type="entry name" value="CYTOCHROME P450-DIT2"/>
    <property type="match status" value="1"/>
</dbReference>
<dbReference type="GO" id="GO:0020037">
    <property type="term" value="F:heme binding"/>
    <property type="evidence" value="ECO:0007669"/>
    <property type="project" value="InterPro"/>
</dbReference>
<keyword evidence="8" id="KW-0732">Signal</keyword>
<dbReference type="AlphaFoldDB" id="A0A5M9MXL1"/>
<dbReference type="InterPro" id="IPR002403">
    <property type="entry name" value="Cyt_P450_E_grp-IV"/>
</dbReference>
<evidence type="ECO:0000313" key="9">
    <source>
        <dbReference type="EMBL" id="KAA8649379.1"/>
    </source>
</evidence>
<keyword evidence="3 7" id="KW-0479">Metal-binding</keyword>
<dbReference type="GO" id="GO:0004497">
    <property type="term" value="F:monooxygenase activity"/>
    <property type="evidence" value="ECO:0007669"/>
    <property type="project" value="UniProtKB-KW"/>
</dbReference>
<comment type="cofactor">
    <cofactor evidence="1 7">
        <name>heme</name>
        <dbReference type="ChEBI" id="CHEBI:30413"/>
    </cofactor>
</comment>
<protein>
    <recommendedName>
        <fullName evidence="11">Cytochrome P450-dit2</fullName>
    </recommendedName>
</protein>
<dbReference type="PRINTS" id="PR00385">
    <property type="entry name" value="P450"/>
</dbReference>
<dbReference type="GO" id="GO:0016705">
    <property type="term" value="F:oxidoreductase activity, acting on paired donors, with incorporation or reduction of molecular oxygen"/>
    <property type="evidence" value="ECO:0007669"/>
    <property type="project" value="InterPro"/>
</dbReference>
<comment type="similarity">
    <text evidence="2">Belongs to the cytochrome P450 family.</text>
</comment>
<keyword evidence="7" id="KW-0349">Heme</keyword>
<dbReference type="GeneID" id="54327982"/>
<keyword evidence="5 7" id="KW-0408">Iron</keyword>
<keyword evidence="4" id="KW-0560">Oxidoreductase</keyword>
<dbReference type="GO" id="GO:0005506">
    <property type="term" value="F:iron ion binding"/>
    <property type="evidence" value="ECO:0007669"/>
    <property type="project" value="InterPro"/>
</dbReference>
<evidence type="ECO:0000256" key="7">
    <source>
        <dbReference type="PIRSR" id="PIRSR602403-1"/>
    </source>
</evidence>
<dbReference type="PANTHER" id="PTHR24305">
    <property type="entry name" value="CYTOCHROME P450"/>
    <property type="match status" value="1"/>
</dbReference>
<dbReference type="OrthoDB" id="1470350at2759"/>
<dbReference type="RefSeq" id="XP_033428740.1">
    <property type="nucleotide sequence ID" value="XM_033569934.1"/>
</dbReference>
<evidence type="ECO:0000256" key="1">
    <source>
        <dbReference type="ARBA" id="ARBA00001971"/>
    </source>
</evidence>
<feature type="signal peptide" evidence="8">
    <location>
        <begin position="1"/>
        <end position="24"/>
    </location>
</feature>
<proteinExistence type="inferred from homology"/>
<dbReference type="EMBL" id="QUQM01000003">
    <property type="protein sequence ID" value="KAA8649379.1"/>
    <property type="molecule type" value="Genomic_DNA"/>
</dbReference>
<feature type="binding site" description="axial binding residue" evidence="7">
    <location>
        <position position="445"/>
    </location>
    <ligand>
        <name>heme</name>
        <dbReference type="ChEBI" id="CHEBI:30413"/>
    </ligand>
    <ligandPart>
        <name>Fe</name>
        <dbReference type="ChEBI" id="CHEBI:18248"/>
    </ligandPart>
</feature>
<evidence type="ECO:0000256" key="6">
    <source>
        <dbReference type="ARBA" id="ARBA00023033"/>
    </source>
</evidence>
<feature type="chain" id="PRO_5024397955" description="Cytochrome P450-dit2" evidence="8">
    <location>
        <begin position="25"/>
        <end position="529"/>
    </location>
</feature>
<reference evidence="9 10" key="1">
    <citation type="submission" date="2019-08" db="EMBL/GenBank/DDBJ databases">
        <title>The genome sequence of a newly discovered highly antifungal drug resistant Aspergillus species, Aspergillus tanneri NIH 1004.</title>
        <authorList>
            <person name="Mounaud S."/>
            <person name="Singh I."/>
            <person name="Joardar V."/>
            <person name="Pakala S."/>
            <person name="Pakala S."/>
            <person name="Venepally P."/>
            <person name="Chung J.K."/>
            <person name="Losada L."/>
            <person name="Nierman W.C."/>
        </authorList>
    </citation>
    <scope>NUCLEOTIDE SEQUENCE [LARGE SCALE GENOMIC DNA]</scope>
    <source>
        <strain evidence="9 10">NIH1004</strain>
    </source>
</reference>
<dbReference type="CDD" id="cd11070">
    <property type="entry name" value="CYP56-like"/>
    <property type="match status" value="1"/>
</dbReference>
<name>A0A5M9MXL1_9EURO</name>
<dbReference type="PRINTS" id="PR00465">
    <property type="entry name" value="EP450IV"/>
</dbReference>
<evidence type="ECO:0008006" key="11">
    <source>
        <dbReference type="Google" id="ProtNLM"/>
    </source>
</evidence>
<dbReference type="VEuPathDB" id="FungiDB:EYZ11_005633"/>